<name>A0ACC0B2T9_CATRO</name>
<protein>
    <submittedName>
        <fullName evidence="1">Uncharacterized protein</fullName>
    </submittedName>
</protein>
<comment type="caution">
    <text evidence="1">The sequence shown here is derived from an EMBL/GenBank/DDBJ whole genome shotgun (WGS) entry which is preliminary data.</text>
</comment>
<dbReference type="Proteomes" id="UP001060085">
    <property type="component" value="Linkage Group LG04"/>
</dbReference>
<accession>A0ACC0B2T9</accession>
<organism evidence="1 2">
    <name type="scientific">Catharanthus roseus</name>
    <name type="common">Madagascar periwinkle</name>
    <name type="synonym">Vinca rosea</name>
    <dbReference type="NCBI Taxonomy" id="4058"/>
    <lineage>
        <taxon>Eukaryota</taxon>
        <taxon>Viridiplantae</taxon>
        <taxon>Streptophyta</taxon>
        <taxon>Embryophyta</taxon>
        <taxon>Tracheophyta</taxon>
        <taxon>Spermatophyta</taxon>
        <taxon>Magnoliopsida</taxon>
        <taxon>eudicotyledons</taxon>
        <taxon>Gunneridae</taxon>
        <taxon>Pentapetalae</taxon>
        <taxon>asterids</taxon>
        <taxon>lamiids</taxon>
        <taxon>Gentianales</taxon>
        <taxon>Apocynaceae</taxon>
        <taxon>Rauvolfioideae</taxon>
        <taxon>Vinceae</taxon>
        <taxon>Catharanthinae</taxon>
        <taxon>Catharanthus</taxon>
    </lineage>
</organism>
<reference evidence="2" key="1">
    <citation type="journal article" date="2023" name="Nat. Plants">
        <title>Single-cell RNA sequencing provides a high-resolution roadmap for understanding the multicellular compartmentation of specialized metabolism.</title>
        <authorList>
            <person name="Sun S."/>
            <person name="Shen X."/>
            <person name="Li Y."/>
            <person name="Li Y."/>
            <person name="Wang S."/>
            <person name="Li R."/>
            <person name="Zhang H."/>
            <person name="Shen G."/>
            <person name="Guo B."/>
            <person name="Wei J."/>
            <person name="Xu J."/>
            <person name="St-Pierre B."/>
            <person name="Chen S."/>
            <person name="Sun C."/>
        </authorList>
    </citation>
    <scope>NUCLEOTIDE SEQUENCE [LARGE SCALE GENOMIC DNA]</scope>
</reference>
<keyword evidence="2" id="KW-1185">Reference proteome</keyword>
<evidence type="ECO:0000313" key="2">
    <source>
        <dbReference type="Proteomes" id="UP001060085"/>
    </source>
</evidence>
<dbReference type="EMBL" id="CM044704">
    <property type="protein sequence ID" value="KAI5666970.1"/>
    <property type="molecule type" value="Genomic_DNA"/>
</dbReference>
<evidence type="ECO:0000313" key="1">
    <source>
        <dbReference type="EMBL" id="KAI5666970.1"/>
    </source>
</evidence>
<sequence length="190" mass="21346">MGYGNQRYYYGGFMEKIDFVSLHFISGCSLASSYEIAGLARIKGNAFLPSNVHCAIKIKPKRYLIIVRDVDFQKIETESKEALKTKPPATESSIINYDSNNDVDMCEPRAVMYSSNIPLASLGIMSRTFIHLIYDVGNLGGSLMFLKWGYSKMNVTGQRTYQCSTREPPRLSNSGKGKDSNNRRLNQCLV</sequence>
<proteinExistence type="predicted"/>
<gene>
    <name evidence="1" type="ORF">M9H77_16823</name>
</gene>